<name>A0A0N7KWZ2_9HYPH</name>
<accession>A0A0N7KWZ2</accession>
<evidence type="ECO:0000313" key="3">
    <source>
        <dbReference type="EMBL" id="BAT25473.1"/>
    </source>
</evidence>
<reference evidence="3" key="1">
    <citation type="journal article" date="2015" name="Proc. Natl. Acad. Sci. U.S.A.">
        <title>Bacterial clade with the ribosomal RNA operon on a small plasmid rather than the chromosome.</title>
        <authorList>
            <person name="Anda M."/>
            <person name="Ohtsubo Y."/>
            <person name="Okubo T."/>
            <person name="Sugawara M."/>
            <person name="Nagata Y."/>
            <person name="Tsuda M."/>
            <person name="Minamisawa K."/>
            <person name="Mitsui H."/>
        </authorList>
    </citation>
    <scope>NUCLEOTIDE SEQUENCE</scope>
    <source>
        <strain evidence="3">DSM 21988</strain>
    </source>
</reference>
<dbReference type="PANTHER" id="PTHR30273">
    <property type="entry name" value="PERIPLASMIC SIGNAL SENSOR AND SIGMA FACTOR ACTIVATOR FECR-RELATED"/>
    <property type="match status" value="1"/>
</dbReference>
<dbReference type="PIRSF" id="PIRSF018266">
    <property type="entry name" value="FecR"/>
    <property type="match status" value="1"/>
</dbReference>
<dbReference type="InterPro" id="IPR032623">
    <property type="entry name" value="FecR_N"/>
</dbReference>
<dbReference type="RefSeq" id="WP_060610820.1">
    <property type="nucleotide sequence ID" value="NZ_BBWQ01000026.1"/>
</dbReference>
<organism evidence="3">
    <name type="scientific">Aureimonas altamirensis</name>
    <dbReference type="NCBI Taxonomy" id="370622"/>
    <lineage>
        <taxon>Bacteria</taxon>
        <taxon>Pseudomonadati</taxon>
        <taxon>Pseudomonadota</taxon>
        <taxon>Alphaproteobacteria</taxon>
        <taxon>Hyphomicrobiales</taxon>
        <taxon>Aurantimonadaceae</taxon>
        <taxon>Aureimonas</taxon>
    </lineage>
</organism>
<dbReference type="Pfam" id="PF04773">
    <property type="entry name" value="FecR"/>
    <property type="match status" value="1"/>
</dbReference>
<evidence type="ECO:0000259" key="1">
    <source>
        <dbReference type="Pfam" id="PF04773"/>
    </source>
</evidence>
<sequence length="316" mass="34259">MTQPLTQRRQQSRKQAIDWLLRLEDGELNPSERVRFNTWLDQDPLNRSAFEKAQSLLGQSRTALAADPKATRQALEGGSRTPIIGTVSVLALAVSATIWLADVPMRLVADDMTSPGELRSITLVDGSRVLLNGRSSIAYDFGPDRREVSLLRGEAYFEVASDPARPFTVKAGGGEIRVLGTAFNVNLGSAATEVTVTEHVVEVSGEGGTERISLTPGNQLRYDPDGHLGPVSVVDAVAETSWRNRRLVFEDRPLGQVVEELARHLPGQVVVVGSALRARAISGTFDLTKPDETLASFAQAFGLRTARAGPFVTLIY</sequence>
<dbReference type="GO" id="GO:0016989">
    <property type="term" value="F:sigma factor antagonist activity"/>
    <property type="evidence" value="ECO:0007669"/>
    <property type="project" value="TreeGrafter"/>
</dbReference>
<proteinExistence type="predicted"/>
<dbReference type="AlphaFoldDB" id="A0A0N7KWZ2"/>
<dbReference type="InterPro" id="IPR006860">
    <property type="entry name" value="FecR"/>
</dbReference>
<dbReference type="Pfam" id="PF16220">
    <property type="entry name" value="DUF4880"/>
    <property type="match status" value="1"/>
</dbReference>
<feature type="domain" description="FecR N-terminal" evidence="2">
    <location>
        <begin position="14"/>
        <end position="56"/>
    </location>
</feature>
<dbReference type="Gene3D" id="2.60.120.1440">
    <property type="match status" value="1"/>
</dbReference>
<dbReference type="PANTHER" id="PTHR30273:SF2">
    <property type="entry name" value="PROTEIN FECR"/>
    <property type="match status" value="1"/>
</dbReference>
<protein>
    <submittedName>
        <fullName evidence="3">Fe2+-dicitrate sensor, membrane component</fullName>
    </submittedName>
</protein>
<evidence type="ECO:0000259" key="2">
    <source>
        <dbReference type="Pfam" id="PF16220"/>
    </source>
</evidence>
<feature type="domain" description="FecR protein" evidence="1">
    <location>
        <begin position="113"/>
        <end position="201"/>
    </location>
</feature>
<dbReference type="Gene3D" id="3.55.50.30">
    <property type="match status" value="1"/>
</dbReference>
<dbReference type="EMBL" id="LC066370">
    <property type="protein sequence ID" value="BAT25473.1"/>
    <property type="molecule type" value="Genomic_DNA"/>
</dbReference>
<dbReference type="InterPro" id="IPR012373">
    <property type="entry name" value="Ferrdict_sens_TM"/>
</dbReference>